<dbReference type="Pfam" id="PF04476">
    <property type="entry name" value="4HFCP_synth"/>
    <property type="match status" value="1"/>
</dbReference>
<sequence>MTGWLASITGIEEARLALAAGAHIIDAKNPHAGALGALTHATVHALVAEVAGRVPVSATIGDFPTMDPLAVTGAVAEMAATGVDFVKIGLFPSPALADCLDALASLARQYRLVAVLFADRNPDLQLPARLAAIGFNGVMLDTADKTGGGLLAHQPVARLAEFVEQARYLHLLSGLAGSLKLADIPVLMPLKPDYLGFRGALCHGHTRTHTLNTSAIATLAKAMEKQAALER</sequence>
<feature type="active site" description="Proton acceptor" evidence="7">
    <location>
        <position position="87"/>
    </location>
</feature>
<dbReference type="PIRSF" id="PIRSF015957">
    <property type="entry name" value="UCP015957"/>
    <property type="match status" value="1"/>
</dbReference>
<dbReference type="OrthoDB" id="2111523at2"/>
<accession>A0A512L615</accession>
<dbReference type="EMBL" id="BKAD01000009">
    <property type="protein sequence ID" value="GEP29907.1"/>
    <property type="molecule type" value="Genomic_DNA"/>
</dbReference>
<organism evidence="8 9">
    <name type="scientific">Sulfuriferula plumbiphila</name>
    <dbReference type="NCBI Taxonomy" id="171865"/>
    <lineage>
        <taxon>Bacteria</taxon>
        <taxon>Pseudomonadati</taxon>
        <taxon>Pseudomonadota</taxon>
        <taxon>Betaproteobacteria</taxon>
        <taxon>Nitrosomonadales</taxon>
        <taxon>Sulfuricellaceae</taxon>
        <taxon>Sulfuriferula</taxon>
    </lineage>
</organism>
<evidence type="ECO:0000313" key="9">
    <source>
        <dbReference type="Proteomes" id="UP000321337"/>
    </source>
</evidence>
<evidence type="ECO:0000256" key="6">
    <source>
        <dbReference type="ARBA" id="ARBA00047628"/>
    </source>
</evidence>
<comment type="caution">
    <text evidence="8">The sequence shown here is derived from an EMBL/GenBank/DDBJ whole genome shotgun (WGS) entry which is preliminary data.</text>
</comment>
<keyword evidence="9" id="KW-1185">Reference proteome</keyword>
<proteinExistence type="predicted"/>
<comment type="function">
    <text evidence="1">Catalyzes the formation of 4-(hydroxymethyl)-2-furancarboxaldehyde phosphate (4-HFC-P) from two molecules of glyceraldehyde-3-P (GA-3-P).</text>
</comment>
<evidence type="ECO:0000256" key="7">
    <source>
        <dbReference type="PIRSR" id="PIRSR015957-1"/>
    </source>
</evidence>
<evidence type="ECO:0000256" key="5">
    <source>
        <dbReference type="ARBA" id="ARBA00032523"/>
    </source>
</evidence>
<comment type="catalytic activity">
    <reaction evidence="6">
        <text>2 D-glyceraldehyde 3-phosphate = 4-(hydroxymethyl)-2-furancarboxaldehyde phosphate + phosphate + 2 H2O</text>
        <dbReference type="Rhea" id="RHEA:43536"/>
        <dbReference type="ChEBI" id="CHEBI:15377"/>
        <dbReference type="ChEBI" id="CHEBI:43474"/>
        <dbReference type="ChEBI" id="CHEBI:59776"/>
        <dbReference type="ChEBI" id="CHEBI:83407"/>
        <dbReference type="EC" id="4.2.3.153"/>
    </reaction>
</comment>
<dbReference type="EC" id="4.2.3.153" evidence="2"/>
<dbReference type="InterPro" id="IPR007565">
    <property type="entry name" value="4HFCP_synth"/>
</dbReference>
<name>A0A512L615_9PROT</name>
<protein>
    <recommendedName>
        <fullName evidence="2">(5-formylfuran-3-yl)methyl phosphate synthase</fullName>
        <ecNumber evidence="2">4.2.3.153</ecNumber>
    </recommendedName>
    <alternativeName>
        <fullName evidence="5">4-(hydroxymethyl)-2-furancarboxaldehyde-phosphate synthase</fullName>
    </alternativeName>
</protein>
<evidence type="ECO:0000256" key="3">
    <source>
        <dbReference type="ARBA" id="ARBA00023239"/>
    </source>
</evidence>
<evidence type="ECO:0000313" key="8">
    <source>
        <dbReference type="EMBL" id="GEP29907.1"/>
    </source>
</evidence>
<dbReference type="RefSeq" id="WP_147071482.1">
    <property type="nucleotide sequence ID" value="NZ_AP021884.1"/>
</dbReference>
<dbReference type="Proteomes" id="UP000321337">
    <property type="component" value="Unassembled WGS sequence"/>
</dbReference>
<evidence type="ECO:0000256" key="4">
    <source>
        <dbReference type="ARBA" id="ARBA00023270"/>
    </source>
</evidence>
<keyword evidence="4" id="KW-0704">Schiff base</keyword>
<dbReference type="GO" id="GO:0016829">
    <property type="term" value="F:lyase activity"/>
    <property type="evidence" value="ECO:0007669"/>
    <property type="project" value="UniProtKB-KW"/>
</dbReference>
<gene>
    <name evidence="8" type="ORF">TPL01_10450</name>
</gene>
<feature type="active site" description="Schiff-base intermediate with substrate" evidence="7">
    <location>
        <position position="28"/>
    </location>
</feature>
<dbReference type="InterPro" id="IPR036206">
    <property type="entry name" value="ThiamineP_synth_sf"/>
</dbReference>
<keyword evidence="3" id="KW-0456">Lyase</keyword>
<evidence type="ECO:0000256" key="2">
    <source>
        <dbReference type="ARBA" id="ARBA00012553"/>
    </source>
</evidence>
<reference evidence="8 9" key="1">
    <citation type="submission" date="2019-07" db="EMBL/GenBank/DDBJ databases">
        <title>Whole genome shotgun sequence of Thiobacillus plumbophilus NBRC 107929.</title>
        <authorList>
            <person name="Hosoyama A."/>
            <person name="Uohara A."/>
            <person name="Ohji S."/>
            <person name="Ichikawa N."/>
        </authorList>
    </citation>
    <scope>NUCLEOTIDE SEQUENCE [LARGE SCALE GENOMIC DNA]</scope>
    <source>
        <strain evidence="8 9">NBRC 107929</strain>
    </source>
</reference>
<dbReference type="AlphaFoldDB" id="A0A512L615"/>
<evidence type="ECO:0000256" key="1">
    <source>
        <dbReference type="ARBA" id="ARBA00003810"/>
    </source>
</evidence>
<dbReference type="SUPFAM" id="SSF51391">
    <property type="entry name" value="Thiamin phosphate synthase"/>
    <property type="match status" value="1"/>
</dbReference>